<dbReference type="GO" id="GO:0005655">
    <property type="term" value="C:nucleolar ribonuclease P complex"/>
    <property type="evidence" value="ECO:0007669"/>
    <property type="project" value="InterPro"/>
</dbReference>
<dbReference type="EMBL" id="KB007807">
    <property type="protein sequence ID" value="ELR24981.1"/>
    <property type="molecule type" value="Genomic_DNA"/>
</dbReference>
<evidence type="ECO:0000256" key="1">
    <source>
        <dbReference type="ARBA" id="ARBA00004604"/>
    </source>
</evidence>
<dbReference type="Proteomes" id="UP000011083">
    <property type="component" value="Unassembled WGS sequence"/>
</dbReference>
<name>L8HKS0_ACACF</name>
<evidence type="ECO:0000256" key="5">
    <source>
        <dbReference type="SAM" id="MobiDB-lite"/>
    </source>
</evidence>
<accession>L8HKS0</accession>
<evidence type="ECO:0000313" key="7">
    <source>
        <dbReference type="Proteomes" id="UP000011083"/>
    </source>
</evidence>
<evidence type="ECO:0000256" key="4">
    <source>
        <dbReference type="PIRNR" id="PIRNR036572"/>
    </source>
</evidence>
<keyword evidence="2 4" id="KW-0819">tRNA processing</keyword>
<dbReference type="RefSeq" id="XP_004357000.1">
    <property type="nucleotide sequence ID" value="XM_004356945.1"/>
</dbReference>
<dbReference type="GeneID" id="14926019"/>
<dbReference type="PANTHER" id="PTHR15314:SF1">
    <property type="entry name" value="RIBONUCLEASE P PROTEIN SUBUNIT P20"/>
    <property type="match status" value="1"/>
</dbReference>
<dbReference type="PIRSF" id="PIRSF036572">
    <property type="entry name" value="RPP20"/>
    <property type="match status" value="1"/>
</dbReference>
<comment type="subcellular location">
    <subcellularLocation>
        <location evidence="1 4">Nucleus</location>
        <location evidence="1 4">Nucleolus</location>
    </subcellularLocation>
</comment>
<dbReference type="SUPFAM" id="SSF82704">
    <property type="entry name" value="AlbA-like"/>
    <property type="match status" value="1"/>
</dbReference>
<feature type="region of interest" description="Disordered" evidence="5">
    <location>
        <begin position="1"/>
        <end position="32"/>
    </location>
</feature>
<dbReference type="GO" id="GO:0003676">
    <property type="term" value="F:nucleic acid binding"/>
    <property type="evidence" value="ECO:0007669"/>
    <property type="project" value="InterPro"/>
</dbReference>
<reference evidence="6 7" key="1">
    <citation type="journal article" date="2013" name="Genome Biol.">
        <title>Genome of Acanthamoeba castellanii highlights extensive lateral gene transfer and early evolution of tyrosine kinase signaling.</title>
        <authorList>
            <person name="Clarke M."/>
            <person name="Lohan A.J."/>
            <person name="Liu B."/>
            <person name="Lagkouvardos I."/>
            <person name="Roy S."/>
            <person name="Zafar N."/>
            <person name="Bertelli C."/>
            <person name="Schilde C."/>
            <person name="Kianianmomeni A."/>
            <person name="Burglin T.R."/>
            <person name="Frech C."/>
            <person name="Turcotte B."/>
            <person name="Kopec K.O."/>
            <person name="Synnott J.M."/>
            <person name="Choo C."/>
            <person name="Paponov I."/>
            <person name="Finkler A."/>
            <person name="Soon Heng Tan C."/>
            <person name="Hutchins A.P."/>
            <person name="Weinmeier T."/>
            <person name="Rattei T."/>
            <person name="Chu J.S."/>
            <person name="Gimenez G."/>
            <person name="Irimia M."/>
            <person name="Rigden D.J."/>
            <person name="Fitzpatrick D.A."/>
            <person name="Lorenzo-Morales J."/>
            <person name="Bateman A."/>
            <person name="Chiu C.H."/>
            <person name="Tang P."/>
            <person name="Hegemann P."/>
            <person name="Fromm H."/>
            <person name="Raoult D."/>
            <person name="Greub G."/>
            <person name="Miranda-Saavedra D."/>
            <person name="Chen N."/>
            <person name="Nash P."/>
            <person name="Ginger M.L."/>
            <person name="Horn M."/>
            <person name="Schaap P."/>
            <person name="Caler L."/>
            <person name="Loftus B."/>
        </authorList>
    </citation>
    <scope>NUCLEOTIDE SEQUENCE [LARGE SCALE GENOMIC DNA]</scope>
    <source>
        <strain evidence="6 7">Neff</strain>
    </source>
</reference>
<dbReference type="GO" id="GO:0006364">
    <property type="term" value="P:rRNA processing"/>
    <property type="evidence" value="ECO:0007669"/>
    <property type="project" value="UniProtKB-KW"/>
</dbReference>
<dbReference type="OMA" id="HCSAIHI"/>
<dbReference type="InterPro" id="IPR036882">
    <property type="entry name" value="Alba-like_dom_sf"/>
</dbReference>
<keyword evidence="7" id="KW-1185">Reference proteome</keyword>
<sequence>MEETTDVVAAPSEEIVPDEGDEDCEEDEEATPDPYLYRFVKRVPQRPHTRKNDIYVSRSSSFVAMQKRALRLLHEGETEVVIHALSAAMEKACDLARGLVEQSNGTLALAPSTSTVTLIDEYEPLRPGLEPITQVRYNSALHIRAYRINK</sequence>
<proteinExistence type="inferred from homology"/>
<comment type="similarity">
    <text evidence="4">Belongs to the histone-like Alba family.</text>
</comment>
<protein>
    <recommendedName>
        <fullName evidence="4">Ribonuclease P protein subunit p20</fullName>
        <shortName evidence="4">RNaseP protein p20</shortName>
    </recommendedName>
</protein>
<dbReference type="GO" id="GO:0004526">
    <property type="term" value="F:ribonuclease P activity"/>
    <property type="evidence" value="ECO:0007669"/>
    <property type="project" value="UniProtKB-UniRule"/>
</dbReference>
<gene>
    <name evidence="6" type="ORF">ACA1_030750</name>
</gene>
<feature type="compositionally biased region" description="Acidic residues" evidence="5">
    <location>
        <begin position="15"/>
        <end position="31"/>
    </location>
</feature>
<dbReference type="GO" id="GO:0001682">
    <property type="term" value="P:tRNA 5'-leader removal"/>
    <property type="evidence" value="ECO:0007669"/>
    <property type="project" value="InterPro"/>
</dbReference>
<evidence type="ECO:0000313" key="6">
    <source>
        <dbReference type="EMBL" id="ELR24981.1"/>
    </source>
</evidence>
<dbReference type="OrthoDB" id="416729at2759"/>
<keyword evidence="3 4" id="KW-0539">Nucleus</keyword>
<keyword evidence="4" id="KW-0698">rRNA processing</keyword>
<dbReference type="KEGG" id="acan:ACA1_030750"/>
<evidence type="ECO:0000256" key="2">
    <source>
        <dbReference type="ARBA" id="ARBA00022694"/>
    </source>
</evidence>
<dbReference type="Gene3D" id="3.30.110.20">
    <property type="entry name" value="Alba-like domain"/>
    <property type="match status" value="1"/>
</dbReference>
<dbReference type="STRING" id="1257118.L8HKS0"/>
<evidence type="ECO:0000256" key="3">
    <source>
        <dbReference type="ARBA" id="ARBA00023242"/>
    </source>
</evidence>
<dbReference type="VEuPathDB" id="AmoebaDB:ACA1_030750"/>
<comment type="function">
    <text evidence="4">Component of ribonuclease P, a ribonucleoprotein complex that generates mature tRNA molecules by cleaving their 5'-ends. Also a component of the MRP ribonuclease complex, which cleaves pre-rRNA sequences.</text>
</comment>
<dbReference type="PANTHER" id="PTHR15314">
    <property type="entry name" value="RIBONUCLEASE P PROTEIN SUBUNIT P20"/>
    <property type="match status" value="1"/>
</dbReference>
<organism evidence="6 7">
    <name type="scientific">Acanthamoeba castellanii (strain ATCC 30010 / Neff)</name>
    <dbReference type="NCBI Taxonomy" id="1257118"/>
    <lineage>
        <taxon>Eukaryota</taxon>
        <taxon>Amoebozoa</taxon>
        <taxon>Discosea</taxon>
        <taxon>Longamoebia</taxon>
        <taxon>Centramoebida</taxon>
        <taxon>Acanthamoebidae</taxon>
        <taxon>Acanthamoeba</taxon>
    </lineage>
</organism>
<dbReference type="AlphaFoldDB" id="L8HKS0"/>
<dbReference type="Pfam" id="PF12328">
    <property type="entry name" value="Rpp20"/>
    <property type="match status" value="1"/>
</dbReference>
<dbReference type="InterPro" id="IPR014612">
    <property type="entry name" value="Pop7/Rpp20"/>
</dbReference>
<dbReference type="GO" id="GO:0000172">
    <property type="term" value="C:ribonuclease MRP complex"/>
    <property type="evidence" value="ECO:0007669"/>
    <property type="project" value="InterPro"/>
</dbReference>